<evidence type="ECO:0000313" key="4">
    <source>
        <dbReference type="Proteomes" id="UP001465668"/>
    </source>
</evidence>
<gene>
    <name evidence="3" type="ORF">SCAR479_09960</name>
</gene>
<dbReference type="InterPro" id="IPR045247">
    <property type="entry name" value="Oye-like"/>
</dbReference>
<reference evidence="3 4" key="1">
    <citation type="submission" date="2024-02" db="EMBL/GenBank/DDBJ databases">
        <title>First draft genome assembly of two strains of Seiridium cardinale.</title>
        <authorList>
            <person name="Emiliani G."/>
            <person name="Scali E."/>
        </authorList>
    </citation>
    <scope>NUCLEOTIDE SEQUENCE [LARGE SCALE GENOMIC DNA]</scope>
    <source>
        <strain evidence="3 4">BM-138-000479</strain>
    </source>
</reference>
<accession>A0ABR2XI20</accession>
<keyword evidence="1" id="KW-0285">Flavoprotein</keyword>
<proteinExistence type="predicted"/>
<evidence type="ECO:0000256" key="1">
    <source>
        <dbReference type="ARBA" id="ARBA00022630"/>
    </source>
</evidence>
<dbReference type="Proteomes" id="UP001465668">
    <property type="component" value="Unassembled WGS sequence"/>
</dbReference>
<organism evidence="3 4">
    <name type="scientific">Seiridium cardinale</name>
    <dbReference type="NCBI Taxonomy" id="138064"/>
    <lineage>
        <taxon>Eukaryota</taxon>
        <taxon>Fungi</taxon>
        <taxon>Dikarya</taxon>
        <taxon>Ascomycota</taxon>
        <taxon>Pezizomycotina</taxon>
        <taxon>Sordariomycetes</taxon>
        <taxon>Xylariomycetidae</taxon>
        <taxon>Amphisphaeriales</taxon>
        <taxon>Sporocadaceae</taxon>
        <taxon>Seiridium</taxon>
    </lineage>
</organism>
<sequence length="720" mass="79917">MAETRLFKPLRIGNVEVKHRIGMAPLTRFRATSNRVPVPLMKEYYSQRASVPGTLIISEGTFISPSACGGWPNAPGIWSKDQVASWKTITEEVHRKGCFIFCQIFAMGRAADLEVAKEEGISIMGPSAIPAEEGAPVPRSMTDEEIKQTVEDFVTASKHAIDAGFDGVELHAANGYLVDQFIQDVSNQRDDEYGGSVENRSRLINEVMKAVVNLIGPERVGLRLSPWSPYMGMKMNNPIPQFADVINKAAQSKLAYLHLVESRVSGSDDYEGSERLDFAYKLWNGPLLVAGGYQIAGARELVDKEYPDKDIVVIFGRYFVSNPDLVYRIREGLALSLTTTNTPKRNPKWIESGTYALILSDPQESLEQQPSTADSINSVEVLISPSHLNLHCAEDMEAAQALVNLTCQNGGSGSSVTPQQNPLSMSAQNGTQARDAAEDLLTQRVGLSPGAIRPQLDMHDYQEVLRRMVGSPDYVDVDISHVLHTRELLPADQKAQVDLVFNARLFHDWNRSAFPQKLLIQWDNNKPTTIAGVSPLSGFCADLVRNVETKPEFLTIVWFCGLHIDPVEPQTAVGGRAMVASLIDQLLSRHHFDMKKVPRDINTASVQLGNIRTLIKLLRWLIRRLPADITLLCIIDGLVMFEREEFREKALMVFSSLLETCNDRAIPSTTKVLFTSTPGTGLMRAAFEPQGLIIDAGGLRARRLEPLQGWRQWNDQSTEP</sequence>
<comment type="caution">
    <text evidence="3">The sequence shown here is derived from an EMBL/GenBank/DDBJ whole genome shotgun (WGS) entry which is preliminary data.</text>
</comment>
<dbReference type="PANTHER" id="PTHR22893">
    <property type="entry name" value="NADH OXIDOREDUCTASE-RELATED"/>
    <property type="match status" value="1"/>
</dbReference>
<dbReference type="PANTHER" id="PTHR22893:SF91">
    <property type="entry name" value="NADPH DEHYDROGENASE 2-RELATED"/>
    <property type="match status" value="1"/>
</dbReference>
<dbReference type="CDD" id="cd02933">
    <property type="entry name" value="OYE_like_FMN"/>
    <property type="match status" value="1"/>
</dbReference>
<dbReference type="Pfam" id="PF00724">
    <property type="entry name" value="Oxidored_FMN"/>
    <property type="match status" value="1"/>
</dbReference>
<dbReference type="Gene3D" id="3.20.20.70">
    <property type="entry name" value="Aldolase class I"/>
    <property type="match status" value="1"/>
</dbReference>
<dbReference type="InterPro" id="IPR001155">
    <property type="entry name" value="OxRdtase_FMN_N"/>
</dbReference>
<keyword evidence="4" id="KW-1185">Reference proteome</keyword>
<evidence type="ECO:0000313" key="3">
    <source>
        <dbReference type="EMBL" id="KAK9773427.1"/>
    </source>
</evidence>
<dbReference type="EMBL" id="JARVKM010000051">
    <property type="protein sequence ID" value="KAK9773427.1"/>
    <property type="molecule type" value="Genomic_DNA"/>
</dbReference>
<evidence type="ECO:0000259" key="2">
    <source>
        <dbReference type="Pfam" id="PF00724"/>
    </source>
</evidence>
<protein>
    <submittedName>
        <fullName evidence="3">NADH:flavin oxidoreductase/NADH oxidase family protein-like protein</fullName>
    </submittedName>
</protein>
<dbReference type="InterPro" id="IPR013785">
    <property type="entry name" value="Aldolase_TIM"/>
</dbReference>
<feature type="domain" description="NADH:flavin oxidoreductase/NADH oxidase N-terminal" evidence="2">
    <location>
        <begin position="6"/>
        <end position="335"/>
    </location>
</feature>
<name>A0ABR2XI20_9PEZI</name>
<dbReference type="SUPFAM" id="SSF51395">
    <property type="entry name" value="FMN-linked oxidoreductases"/>
    <property type="match status" value="1"/>
</dbReference>